<evidence type="ECO:0000313" key="1">
    <source>
        <dbReference type="EMBL" id="ONH25826.1"/>
    </source>
</evidence>
<proteinExistence type="predicted"/>
<dbReference type="Proteomes" id="UP000188929">
    <property type="component" value="Unassembled WGS sequence"/>
</dbReference>
<protein>
    <submittedName>
        <fullName evidence="1">Uncharacterized protein</fullName>
    </submittedName>
</protein>
<comment type="caution">
    <text evidence="1">The sequence shown here is derived from an EMBL/GenBank/DDBJ whole genome shotgun (WGS) entry which is preliminary data.</text>
</comment>
<dbReference type="AlphaFoldDB" id="A0A1V2I4K7"/>
<name>A0A1V2I4K7_9ACTN</name>
<accession>A0A1V2I4K7</accession>
<organism evidence="1 2">
    <name type="scientific">Pseudofrankia asymbiotica</name>
    <dbReference type="NCBI Taxonomy" id="1834516"/>
    <lineage>
        <taxon>Bacteria</taxon>
        <taxon>Bacillati</taxon>
        <taxon>Actinomycetota</taxon>
        <taxon>Actinomycetes</taxon>
        <taxon>Frankiales</taxon>
        <taxon>Frankiaceae</taxon>
        <taxon>Pseudofrankia</taxon>
    </lineage>
</organism>
<reference evidence="2" key="1">
    <citation type="submission" date="2016-10" db="EMBL/GenBank/DDBJ databases">
        <title>Frankia sp. NRRL B-16386 Genome sequencing.</title>
        <authorList>
            <person name="Ghodhbane-Gtari F."/>
            <person name="Swanson E."/>
            <person name="Gueddou A."/>
            <person name="Hezbri K."/>
            <person name="Ktari K."/>
            <person name="Nouioui I."/>
            <person name="Morris K."/>
            <person name="Simpson S."/>
            <person name="Abebe-Akele F."/>
            <person name="Thomas K."/>
            <person name="Gtari M."/>
            <person name="Tisa L.S."/>
        </authorList>
    </citation>
    <scope>NUCLEOTIDE SEQUENCE [LARGE SCALE GENOMIC DNA]</scope>
    <source>
        <strain evidence="2">NRRL B-16386</strain>
    </source>
</reference>
<dbReference type="RefSeq" id="WP_076820043.1">
    <property type="nucleotide sequence ID" value="NZ_MOMC01000056.1"/>
</dbReference>
<keyword evidence="2" id="KW-1185">Reference proteome</keyword>
<sequence length="193" mass="21272">MTFEAWLARLRNDGYLLCPASTAVPVELRAVRPDGWGLHLCCRGVRVQLGLYRPGRPAWQVPLWDRDVLPEDALELWEHRPLPPAGMDMREGTRIVFSGAHQTPDYLVVFDGGRERGWRSYEAGLLRPGDAAEIFAALLADVEPELAGWRLASPERRTPTGAVVSANPFPGNLVPSARTAAVRDARSTVATSH</sequence>
<dbReference type="EMBL" id="MOMC01000056">
    <property type="protein sequence ID" value="ONH25826.1"/>
    <property type="molecule type" value="Genomic_DNA"/>
</dbReference>
<evidence type="ECO:0000313" key="2">
    <source>
        <dbReference type="Proteomes" id="UP000188929"/>
    </source>
</evidence>
<dbReference type="OrthoDB" id="3214425at2"/>
<gene>
    <name evidence="1" type="ORF">BL253_26165</name>
</gene>